<dbReference type="Gene3D" id="2.60.40.10">
    <property type="entry name" value="Immunoglobulins"/>
    <property type="match status" value="1"/>
</dbReference>
<dbReference type="Pfam" id="PF01833">
    <property type="entry name" value="TIG"/>
    <property type="match status" value="1"/>
</dbReference>
<proteinExistence type="predicted"/>
<evidence type="ECO:0000256" key="1">
    <source>
        <dbReference type="SAM" id="MobiDB-lite"/>
    </source>
</evidence>
<dbReference type="EMBL" id="SGWW01000003">
    <property type="protein sequence ID" value="RZS56373.1"/>
    <property type="molecule type" value="Genomic_DNA"/>
</dbReference>
<dbReference type="AlphaFoldDB" id="A0A4Q7LQ44"/>
<dbReference type="InterPro" id="IPR013783">
    <property type="entry name" value="Ig-like_fold"/>
</dbReference>
<dbReference type="Proteomes" id="UP000293519">
    <property type="component" value="Unassembled WGS sequence"/>
</dbReference>
<dbReference type="InterPro" id="IPR024301">
    <property type="entry name" value="Amidase_6"/>
</dbReference>
<evidence type="ECO:0000313" key="5">
    <source>
        <dbReference type="Proteomes" id="UP000293519"/>
    </source>
</evidence>
<dbReference type="PANTHER" id="PTHR40032:SF1">
    <property type="entry name" value="EXPORTED PROTEIN"/>
    <property type="match status" value="1"/>
</dbReference>
<dbReference type="GO" id="GO:0005975">
    <property type="term" value="P:carbohydrate metabolic process"/>
    <property type="evidence" value="ECO:0007669"/>
    <property type="project" value="UniProtKB-ARBA"/>
</dbReference>
<comment type="caution">
    <text evidence="4">The sequence shown here is derived from an EMBL/GenBank/DDBJ whole genome shotgun (WGS) entry which is preliminary data.</text>
</comment>
<protein>
    <submittedName>
        <fullName evidence="4">IPT/TIG domain-containing protein</fullName>
    </submittedName>
</protein>
<gene>
    <name evidence="4" type="ORF">EV141_1832</name>
</gene>
<evidence type="ECO:0000259" key="2">
    <source>
        <dbReference type="Pfam" id="PF01833"/>
    </source>
</evidence>
<dbReference type="Pfam" id="PF12671">
    <property type="entry name" value="Amidase_6"/>
    <property type="match status" value="1"/>
</dbReference>
<accession>A0A4Q7LQ44</accession>
<name>A0A4Q7LQ44_9MICO</name>
<keyword evidence="5" id="KW-1185">Reference proteome</keyword>
<evidence type="ECO:0000259" key="3">
    <source>
        <dbReference type="Pfam" id="PF12671"/>
    </source>
</evidence>
<dbReference type="InterPro" id="IPR002909">
    <property type="entry name" value="IPT_dom"/>
</dbReference>
<reference evidence="4 5" key="1">
    <citation type="journal article" date="2015" name="Stand. Genomic Sci.">
        <title>Genomic Encyclopedia of Bacterial and Archaeal Type Strains, Phase III: the genomes of soil and plant-associated and newly described type strains.</title>
        <authorList>
            <person name="Whitman W.B."/>
            <person name="Woyke T."/>
            <person name="Klenk H.P."/>
            <person name="Zhou Y."/>
            <person name="Lilburn T.G."/>
            <person name="Beck B.J."/>
            <person name="De Vos P."/>
            <person name="Vandamme P."/>
            <person name="Eisen J.A."/>
            <person name="Garrity G."/>
            <person name="Hugenholtz P."/>
            <person name="Kyrpides N.C."/>
        </authorList>
    </citation>
    <scope>NUCLEOTIDE SEQUENCE [LARGE SCALE GENOMIC DNA]</scope>
    <source>
        <strain evidence="4 5">CV2</strain>
    </source>
</reference>
<organism evidence="4 5">
    <name type="scientific">Microcella putealis</name>
    <dbReference type="NCBI Taxonomy" id="337005"/>
    <lineage>
        <taxon>Bacteria</taxon>
        <taxon>Bacillati</taxon>
        <taxon>Actinomycetota</taxon>
        <taxon>Actinomycetes</taxon>
        <taxon>Micrococcales</taxon>
        <taxon>Microbacteriaceae</taxon>
        <taxon>Microcella</taxon>
    </lineage>
</organism>
<feature type="region of interest" description="Disordered" evidence="1">
    <location>
        <begin position="25"/>
        <end position="46"/>
    </location>
</feature>
<feature type="domain" description="Putative amidase" evidence="3">
    <location>
        <begin position="141"/>
        <end position="279"/>
    </location>
</feature>
<dbReference type="PANTHER" id="PTHR40032">
    <property type="entry name" value="EXPORTED PROTEIN-RELATED"/>
    <property type="match status" value="1"/>
</dbReference>
<evidence type="ECO:0000313" key="4">
    <source>
        <dbReference type="EMBL" id="RZS56373.1"/>
    </source>
</evidence>
<feature type="domain" description="IPT/TIG" evidence="2">
    <location>
        <begin position="60"/>
        <end position="129"/>
    </location>
</feature>
<sequence length="297" mass="32071">MISTAALVLTVGVVGVVLALQPSEPVDAATSTPPPAVEPTPAETAEPEPAFELIVPDALGGSLVGGETVALSGTALDEVVTVTVGGQAVDATITEGSIEFAAPRSERYTAGPVDVTFADASGQTLATASYDYRVTTPVDQQMEYAFKHWQDYNLADWNTFNPSGGDCMNFVSQTLFARGWQMTDNWFSYNGGTDFSSAWVYVPTFDSWLRSEAPNGVEYIPYEQRDRLTVGDIVVFDFNYNGTPDHIQIVSAVEIVDGQTTIKMVGHNRDSDYRDLDETLTVDHPGGLAWFYSVPSV</sequence>